<sequence length="85" mass="10014">YLTDLIEETKATILYLESVETVLNQAGLDEIAEIREELIQTGFIRRRQREKIQKRQKPEQYLASDGKTIIYVGRNNLQNEELTFK</sequence>
<feature type="non-terminal residue" evidence="1">
    <location>
        <position position="85"/>
    </location>
</feature>
<accession>A0A6G2D7B1</accession>
<name>A0A6G2D7B1_STREE</name>
<dbReference type="RefSeq" id="WP_196301486.1">
    <property type="nucleotide sequence ID" value="NZ_WNHJ01000824.1"/>
</dbReference>
<dbReference type="Proteomes" id="UP000474228">
    <property type="component" value="Unassembled WGS sequence"/>
</dbReference>
<dbReference type="AlphaFoldDB" id="A0A6G2D7B1"/>
<comment type="caution">
    <text evidence="1">The sequence shown here is derived from an EMBL/GenBank/DDBJ whole genome shotgun (WGS) entry which is preliminary data.</text>
</comment>
<dbReference type="EMBL" id="WNHJ01000824">
    <property type="protein sequence ID" value="MTV64476.1"/>
    <property type="molecule type" value="Genomic_DNA"/>
</dbReference>
<feature type="non-terminal residue" evidence="1">
    <location>
        <position position="1"/>
    </location>
</feature>
<reference evidence="1 2" key="1">
    <citation type="submission" date="2019-11" db="EMBL/GenBank/DDBJ databases">
        <title>Growth characteristics of pneumococcus vary with the chemical composition of the capsule and with environmental conditions.</title>
        <authorList>
            <person name="Tothpal A."/>
            <person name="Desobry K."/>
            <person name="Joshi S."/>
            <person name="Wyllie A.L."/>
            <person name="Weinberger D.M."/>
        </authorList>
    </citation>
    <scope>NUCLEOTIDE SEQUENCE [LARGE SCALE GENOMIC DNA]</scope>
    <source>
        <strain evidence="2">pnumococcus22F</strain>
    </source>
</reference>
<organism evidence="1 2">
    <name type="scientific">Streptococcus pneumoniae</name>
    <dbReference type="NCBI Taxonomy" id="1313"/>
    <lineage>
        <taxon>Bacteria</taxon>
        <taxon>Bacillati</taxon>
        <taxon>Bacillota</taxon>
        <taxon>Bacilli</taxon>
        <taxon>Lactobacillales</taxon>
        <taxon>Streptococcaceae</taxon>
        <taxon>Streptococcus</taxon>
    </lineage>
</organism>
<dbReference type="Pfam" id="PF05833">
    <property type="entry name" value="NFACT_N"/>
    <property type="match status" value="1"/>
</dbReference>
<protein>
    <submittedName>
        <fullName evidence="1">Uncharacterized protein</fullName>
    </submittedName>
</protein>
<evidence type="ECO:0000313" key="2">
    <source>
        <dbReference type="Proteomes" id="UP000474228"/>
    </source>
</evidence>
<proteinExistence type="predicted"/>
<evidence type="ECO:0000313" key="1">
    <source>
        <dbReference type="EMBL" id="MTV64476.1"/>
    </source>
</evidence>
<gene>
    <name evidence="1" type="ORF">GM539_14160</name>
</gene>